<proteinExistence type="predicted"/>
<protein>
    <recommendedName>
        <fullName evidence="3">HEPN domain-containing protein</fullName>
    </recommendedName>
</protein>
<evidence type="ECO:0000313" key="1">
    <source>
        <dbReference type="EMBL" id="GEK18292.1"/>
    </source>
</evidence>
<sequence>MEQAGRHLTSAEATADGDPEGAYGVLYDAGRKALWAVLANEGLRPTTRGGHLAVYRAVLAQLDPPMGATLRPFDRMRRQRHAAEYPAADTPALSSQDVLDDLPKIRAIVDLATRVLDTMGVY</sequence>
<dbReference type="AlphaFoldDB" id="A0A510UUF9"/>
<evidence type="ECO:0000313" key="2">
    <source>
        <dbReference type="Proteomes" id="UP000321386"/>
    </source>
</evidence>
<comment type="caution">
    <text evidence="1">The sequence shown here is derived from an EMBL/GenBank/DDBJ whole genome shotgun (WGS) entry which is preliminary data.</text>
</comment>
<organism evidence="1 2">
    <name type="scientific">Cellulomonas persica</name>
    <dbReference type="NCBI Taxonomy" id="76861"/>
    <lineage>
        <taxon>Bacteria</taxon>
        <taxon>Bacillati</taxon>
        <taxon>Actinomycetota</taxon>
        <taxon>Actinomycetes</taxon>
        <taxon>Micrococcales</taxon>
        <taxon>Cellulomonadaceae</taxon>
        <taxon>Cellulomonas</taxon>
    </lineage>
</organism>
<keyword evidence="2" id="KW-1185">Reference proteome</keyword>
<reference evidence="1 2" key="1">
    <citation type="submission" date="2019-07" db="EMBL/GenBank/DDBJ databases">
        <title>Whole genome shotgun sequence of Cellulomonas persica NBRC 101101.</title>
        <authorList>
            <person name="Hosoyama A."/>
            <person name="Uohara A."/>
            <person name="Ohji S."/>
            <person name="Ichikawa N."/>
        </authorList>
    </citation>
    <scope>NUCLEOTIDE SEQUENCE [LARGE SCALE GENOMIC DNA]</scope>
    <source>
        <strain evidence="1 2">NBRC 101101</strain>
    </source>
</reference>
<evidence type="ECO:0008006" key="3">
    <source>
        <dbReference type="Google" id="ProtNLM"/>
    </source>
</evidence>
<dbReference type="Gene3D" id="1.20.120.330">
    <property type="entry name" value="Nucleotidyltransferases domain 2"/>
    <property type="match status" value="1"/>
</dbReference>
<dbReference type="RefSeq" id="WP_222592905.1">
    <property type="nucleotide sequence ID" value="NZ_BJUA01000009.1"/>
</dbReference>
<name>A0A510UUF9_9CELL</name>
<dbReference type="Proteomes" id="UP000321386">
    <property type="component" value="Unassembled WGS sequence"/>
</dbReference>
<accession>A0A510UUF9</accession>
<dbReference type="EMBL" id="BJUA01000009">
    <property type="protein sequence ID" value="GEK18292.1"/>
    <property type="molecule type" value="Genomic_DNA"/>
</dbReference>
<gene>
    <name evidence="1" type="ORF">CPE01_20250</name>
</gene>